<dbReference type="InterPro" id="IPR013320">
    <property type="entry name" value="ConA-like_dom_sf"/>
</dbReference>
<dbReference type="EMBL" id="JAERUA010000016">
    <property type="protein sequence ID" value="KAI1889258.1"/>
    <property type="molecule type" value="Genomic_DNA"/>
</dbReference>
<keyword evidence="7" id="KW-1185">Reference proteome</keyword>
<evidence type="ECO:0000256" key="3">
    <source>
        <dbReference type="ARBA" id="ARBA00022833"/>
    </source>
</evidence>
<protein>
    <recommendedName>
        <fullName evidence="5">B30.2/SPRY domain-containing protein</fullName>
    </recommendedName>
</protein>
<dbReference type="OrthoDB" id="426657at2759"/>
<reference evidence="6" key="1">
    <citation type="submission" date="2021-01" db="EMBL/GenBank/DDBJ databases">
        <authorList>
            <person name="Zahm M."/>
            <person name="Roques C."/>
            <person name="Cabau C."/>
            <person name="Klopp C."/>
            <person name="Donnadieu C."/>
            <person name="Jouanno E."/>
            <person name="Lampietro C."/>
            <person name="Louis A."/>
            <person name="Herpin A."/>
            <person name="Echchiki A."/>
            <person name="Berthelot C."/>
            <person name="Parey E."/>
            <person name="Roest-Crollius H."/>
            <person name="Braasch I."/>
            <person name="Postlethwait J."/>
            <person name="Bobe J."/>
            <person name="Montfort J."/>
            <person name="Bouchez O."/>
            <person name="Begum T."/>
            <person name="Mejri S."/>
            <person name="Adams A."/>
            <person name="Chen W.-J."/>
            <person name="Guiguen Y."/>
        </authorList>
    </citation>
    <scope>NUCLEOTIDE SEQUENCE</scope>
    <source>
        <tissue evidence="6">Blood</tissue>
    </source>
</reference>
<dbReference type="GO" id="GO:0008270">
    <property type="term" value="F:zinc ion binding"/>
    <property type="evidence" value="ECO:0007669"/>
    <property type="project" value="UniProtKB-KW"/>
</dbReference>
<dbReference type="PANTHER" id="PTHR25465:SF31">
    <property type="entry name" value="RING-TYPE DOMAIN-CONTAINING PROTEIN"/>
    <property type="match status" value="1"/>
</dbReference>
<proteinExistence type="predicted"/>
<dbReference type="AlphaFoldDB" id="A0A8T3D3Q5"/>
<evidence type="ECO:0000256" key="4">
    <source>
        <dbReference type="SAM" id="MobiDB-lite"/>
    </source>
</evidence>
<dbReference type="PANTHER" id="PTHR25465">
    <property type="entry name" value="B-BOX DOMAIN CONTAINING"/>
    <property type="match status" value="1"/>
</dbReference>
<dbReference type="InterPro" id="IPR003877">
    <property type="entry name" value="SPRY_dom"/>
</dbReference>
<dbReference type="InterPro" id="IPR043136">
    <property type="entry name" value="B30.2/SPRY_sf"/>
</dbReference>
<evidence type="ECO:0000256" key="1">
    <source>
        <dbReference type="ARBA" id="ARBA00022723"/>
    </source>
</evidence>
<evidence type="ECO:0000259" key="5">
    <source>
        <dbReference type="PROSITE" id="PS50188"/>
    </source>
</evidence>
<dbReference type="PROSITE" id="PS50188">
    <property type="entry name" value="B302_SPRY"/>
    <property type="match status" value="1"/>
</dbReference>
<evidence type="ECO:0000313" key="7">
    <source>
        <dbReference type="Proteomes" id="UP000829720"/>
    </source>
</evidence>
<dbReference type="InterPro" id="IPR051051">
    <property type="entry name" value="E3_ubiq-ligase_TRIM/RNF"/>
</dbReference>
<dbReference type="InterPro" id="IPR001870">
    <property type="entry name" value="B30.2/SPRY"/>
</dbReference>
<keyword evidence="2" id="KW-0863">Zinc-finger</keyword>
<dbReference type="SMART" id="SM00449">
    <property type="entry name" value="SPRY"/>
    <property type="match status" value="1"/>
</dbReference>
<dbReference type="InterPro" id="IPR003879">
    <property type="entry name" value="Butyrophylin_SPRY"/>
</dbReference>
<feature type="region of interest" description="Disordered" evidence="4">
    <location>
        <begin position="444"/>
        <end position="470"/>
    </location>
</feature>
<name>A0A8T3D3Q5_9TELE</name>
<gene>
    <name evidence="6" type="ORF">AGOR_G00177290</name>
</gene>
<organism evidence="6 7">
    <name type="scientific">Albula goreensis</name>
    <dbReference type="NCBI Taxonomy" id="1534307"/>
    <lineage>
        <taxon>Eukaryota</taxon>
        <taxon>Metazoa</taxon>
        <taxon>Chordata</taxon>
        <taxon>Craniata</taxon>
        <taxon>Vertebrata</taxon>
        <taxon>Euteleostomi</taxon>
        <taxon>Actinopterygii</taxon>
        <taxon>Neopterygii</taxon>
        <taxon>Teleostei</taxon>
        <taxon>Albuliformes</taxon>
        <taxon>Albulidae</taxon>
        <taxon>Albula</taxon>
    </lineage>
</organism>
<comment type="caution">
    <text evidence="6">The sequence shown here is derived from an EMBL/GenBank/DDBJ whole genome shotgun (WGS) entry which is preliminary data.</text>
</comment>
<dbReference type="Proteomes" id="UP000829720">
    <property type="component" value="Unassembled WGS sequence"/>
</dbReference>
<evidence type="ECO:0000256" key="2">
    <source>
        <dbReference type="ARBA" id="ARBA00022771"/>
    </source>
</evidence>
<keyword evidence="3" id="KW-0862">Zinc</keyword>
<sequence length="470" mass="53566">MDESSSPESPESNASNRAGMCNGHEKPWVLYCRDSKEALCATRLTDCQQHRHGYETLEKGCKFEIEGVKKRVKKLKFILKKQVNTKAQVTKAKADIEDTFNLAEETVTEYYRELQELIDQNMQQAFLLIQAQRDSTIQAMDQLLLDGEEQQQKSKQILETVEQLKKRQNTDFSVTLLDIKSLESEIEDIEDYHRNIVEIIDFDKKRLKALGESIAKIVQRNREMLPKPWEFGENVVFDDKTSHGSLKIFGNKTKIQHASSKFPHKQHSMKQEETWANILASQSFTEGRHYWEVRVKDTESWTVGVVEKGWVKKGIQQALGQDKLSWALQMDGDSLAALHNDETIMIREGEIEQLGVFLDVKKGRLQFYNVHSGSVLHTFGAKFKNVYPAFSIDAQNGKVSQMRLCPLMPLGLNRDVMTDEGWRMSSDSGIGKIIHNPNEVTEENITSSTLQNTTSPVHSDGSSESISLSH</sequence>
<dbReference type="SUPFAM" id="SSF49899">
    <property type="entry name" value="Concanavalin A-like lectins/glucanases"/>
    <property type="match status" value="1"/>
</dbReference>
<feature type="domain" description="B30.2/SPRY" evidence="5">
    <location>
        <begin position="214"/>
        <end position="409"/>
    </location>
</feature>
<accession>A0A8T3D3Q5</accession>
<dbReference type="Pfam" id="PF00622">
    <property type="entry name" value="SPRY"/>
    <property type="match status" value="1"/>
</dbReference>
<dbReference type="Gene3D" id="2.60.120.920">
    <property type="match status" value="1"/>
</dbReference>
<dbReference type="PRINTS" id="PR01407">
    <property type="entry name" value="BUTYPHLNCDUF"/>
</dbReference>
<keyword evidence="1" id="KW-0479">Metal-binding</keyword>
<evidence type="ECO:0000313" key="6">
    <source>
        <dbReference type="EMBL" id="KAI1889258.1"/>
    </source>
</evidence>